<sequence length="264" mass="29010">MNVTLITGASGGIGEALATKFAERKHNLLLIARSADKLEKQCVQLETSFGIKAQYIAVDLNETGAANLVFEECQKRKLYVRVLVNNAGVGSSGEFFKNDLESELKIIQLNNVALVSLCRLFLPGMIQRGNGSIINVASVAAFFPSPYMTVYSASKFFVRSFTQALTEECRPYGVHVLLVSPGLTETNFMETPANANQWGKVLVEGANMQTSEQVAEETIRAWEKGKTFHVAGRLNRIGTKVGALMPYATIAKLFAQHKRKKMNL</sequence>
<dbReference type="PRINTS" id="PR00081">
    <property type="entry name" value="GDHRDH"/>
</dbReference>
<gene>
    <name evidence="4" type="ORF">KK060_20165</name>
</gene>
<proteinExistence type="inferred from homology"/>
<keyword evidence="2" id="KW-0560">Oxidoreductase</keyword>
<comment type="similarity">
    <text evidence="1 3">Belongs to the short-chain dehydrogenases/reductases (SDR) family.</text>
</comment>
<keyword evidence="5" id="KW-1185">Reference proteome</keyword>
<dbReference type="Proteomes" id="UP000772618">
    <property type="component" value="Unassembled WGS sequence"/>
</dbReference>
<comment type="caution">
    <text evidence="4">The sequence shown here is derived from an EMBL/GenBank/DDBJ whole genome shotgun (WGS) entry which is preliminary data.</text>
</comment>
<dbReference type="PRINTS" id="PR00080">
    <property type="entry name" value="SDRFAMILY"/>
</dbReference>
<dbReference type="Gene3D" id="3.40.50.720">
    <property type="entry name" value="NAD(P)-binding Rossmann-like Domain"/>
    <property type="match status" value="1"/>
</dbReference>
<dbReference type="SUPFAM" id="SSF51735">
    <property type="entry name" value="NAD(P)-binding Rossmann-fold domains"/>
    <property type="match status" value="1"/>
</dbReference>
<evidence type="ECO:0000256" key="3">
    <source>
        <dbReference type="RuleBase" id="RU000363"/>
    </source>
</evidence>
<evidence type="ECO:0000313" key="5">
    <source>
        <dbReference type="Proteomes" id="UP000772618"/>
    </source>
</evidence>
<dbReference type="InterPro" id="IPR036291">
    <property type="entry name" value="NAD(P)-bd_dom_sf"/>
</dbReference>
<accession>A0ABS5W008</accession>
<evidence type="ECO:0000313" key="4">
    <source>
        <dbReference type="EMBL" id="MBT1705616.1"/>
    </source>
</evidence>
<dbReference type="PIRSF" id="PIRSF000126">
    <property type="entry name" value="11-beta-HSD1"/>
    <property type="match status" value="1"/>
</dbReference>
<evidence type="ECO:0000256" key="1">
    <source>
        <dbReference type="ARBA" id="ARBA00006484"/>
    </source>
</evidence>
<dbReference type="PANTHER" id="PTHR44196:SF2">
    <property type="entry name" value="SHORT-CHAIN DEHYDROGENASE-RELATED"/>
    <property type="match status" value="1"/>
</dbReference>
<dbReference type="EMBL" id="JAHESD010000061">
    <property type="protein sequence ID" value="MBT1705616.1"/>
    <property type="molecule type" value="Genomic_DNA"/>
</dbReference>
<evidence type="ECO:0000256" key="2">
    <source>
        <dbReference type="ARBA" id="ARBA00023002"/>
    </source>
</evidence>
<reference evidence="4 5" key="1">
    <citation type="submission" date="2021-05" db="EMBL/GenBank/DDBJ databases">
        <title>A Polyphasic approach of four new species of the genus Ohtaekwangia: Ohtaekwangia histidinii sp. nov., Ohtaekwangia cretensis sp. nov., Ohtaekwangia indiensis sp. nov., Ohtaekwangia reichenbachii sp. nov. from diverse environment.</title>
        <authorList>
            <person name="Octaviana S."/>
        </authorList>
    </citation>
    <scope>NUCLEOTIDE SEQUENCE [LARGE SCALE GENOMIC DNA]</scope>
    <source>
        <strain evidence="4 5">PWU20</strain>
    </source>
</reference>
<dbReference type="RefSeq" id="WP_254155603.1">
    <property type="nucleotide sequence ID" value="NZ_JAHESD010000061.1"/>
</dbReference>
<organism evidence="4 5">
    <name type="scientific">Chryseosolibacter indicus</name>
    <dbReference type="NCBI Taxonomy" id="2782351"/>
    <lineage>
        <taxon>Bacteria</taxon>
        <taxon>Pseudomonadati</taxon>
        <taxon>Bacteroidota</taxon>
        <taxon>Cytophagia</taxon>
        <taxon>Cytophagales</taxon>
        <taxon>Chryseotaleaceae</taxon>
        <taxon>Chryseosolibacter</taxon>
    </lineage>
</organism>
<name>A0ABS5W008_9BACT</name>
<protein>
    <submittedName>
        <fullName evidence="4">SDR family oxidoreductase</fullName>
    </submittedName>
</protein>
<dbReference type="InterPro" id="IPR002347">
    <property type="entry name" value="SDR_fam"/>
</dbReference>
<dbReference type="Pfam" id="PF00106">
    <property type="entry name" value="adh_short"/>
    <property type="match status" value="1"/>
</dbReference>
<dbReference type="PANTHER" id="PTHR44196">
    <property type="entry name" value="DEHYDROGENASE/REDUCTASE SDR FAMILY MEMBER 7B"/>
    <property type="match status" value="1"/>
</dbReference>